<gene>
    <name evidence="2" type="ORF">AB6A40_006188</name>
</gene>
<proteinExistence type="predicted"/>
<feature type="compositionally biased region" description="Polar residues" evidence="1">
    <location>
        <begin position="312"/>
        <end position="322"/>
    </location>
</feature>
<evidence type="ECO:0000256" key="1">
    <source>
        <dbReference type="SAM" id="MobiDB-lite"/>
    </source>
</evidence>
<comment type="caution">
    <text evidence="2">The sequence shown here is derived from an EMBL/GenBank/DDBJ whole genome shotgun (WGS) entry which is preliminary data.</text>
</comment>
<dbReference type="EMBL" id="JBGFUD010004239">
    <property type="protein sequence ID" value="MFH4979479.1"/>
    <property type="molecule type" value="Genomic_DNA"/>
</dbReference>
<dbReference type="AlphaFoldDB" id="A0ABD6EMV0"/>
<accession>A0ABD6EMV0</accession>
<name>A0ABD6EMV0_9BILA</name>
<evidence type="ECO:0000313" key="3">
    <source>
        <dbReference type="Proteomes" id="UP001608902"/>
    </source>
</evidence>
<sequence>MDDSWIFESLESPSTSLNSVQNLLNQSHGVIKQINEAIDNTCYGYIGHFLKTAAVQTDSKGQDTKENAEYRKEFNEQKEKHAQDMYRLLVTARSQINSVKEENSQLSLRLQADSPNECPACHHVFKTKHSPLQPSYVRVYKGRNVLELEFSDFDRLKKWLVLNDLHTSPEGLSTIPLSQPTKLTTLTSLGSKLVKGLPEDLNGRLVCSRRQLDSAGLSFSPHLSSISSDRMKDDKTSVTGSSSRCFMNELEKENVDGGSVSIANVAKQNRVQQRVDLAMKGRTPSCLASLENISALNVPNLPLKLARTISDSSSTNIAQNLPKSEPSLRVPNHLSTSPRNHKAKTASRTSKSDSKNGRKLILHERKTNVDCIGDTEKPPRPIEHRTDYHRSKTSYEHREHSRSSSSARSKDRLG</sequence>
<dbReference type="Proteomes" id="UP001608902">
    <property type="component" value="Unassembled WGS sequence"/>
</dbReference>
<evidence type="ECO:0000313" key="2">
    <source>
        <dbReference type="EMBL" id="MFH4979479.1"/>
    </source>
</evidence>
<feature type="region of interest" description="Disordered" evidence="1">
    <location>
        <begin position="312"/>
        <end position="414"/>
    </location>
</feature>
<feature type="compositionally biased region" description="Basic and acidic residues" evidence="1">
    <location>
        <begin position="350"/>
        <end position="414"/>
    </location>
</feature>
<reference evidence="2 3" key="1">
    <citation type="submission" date="2024-08" db="EMBL/GenBank/DDBJ databases">
        <title>Gnathostoma spinigerum genome.</title>
        <authorList>
            <person name="Gonzalez-Bertolin B."/>
            <person name="Monzon S."/>
            <person name="Zaballos A."/>
            <person name="Jimenez P."/>
            <person name="Dekumyoy P."/>
            <person name="Varona S."/>
            <person name="Cuesta I."/>
            <person name="Sumanam S."/>
            <person name="Adisakwattana P."/>
            <person name="Gasser R.B."/>
            <person name="Hernandez-Gonzalez A."/>
            <person name="Young N.D."/>
            <person name="Perteguer M.J."/>
        </authorList>
    </citation>
    <scope>NUCLEOTIDE SEQUENCE [LARGE SCALE GENOMIC DNA]</scope>
    <source>
        <strain evidence="2">AL3</strain>
        <tissue evidence="2">Liver</tissue>
    </source>
</reference>
<protein>
    <submittedName>
        <fullName evidence="2">Uncharacterized protein</fullName>
    </submittedName>
</protein>
<organism evidence="2 3">
    <name type="scientific">Gnathostoma spinigerum</name>
    <dbReference type="NCBI Taxonomy" id="75299"/>
    <lineage>
        <taxon>Eukaryota</taxon>
        <taxon>Metazoa</taxon>
        <taxon>Ecdysozoa</taxon>
        <taxon>Nematoda</taxon>
        <taxon>Chromadorea</taxon>
        <taxon>Rhabditida</taxon>
        <taxon>Spirurina</taxon>
        <taxon>Gnathostomatomorpha</taxon>
        <taxon>Gnathostomatoidea</taxon>
        <taxon>Gnathostomatidae</taxon>
        <taxon>Gnathostoma</taxon>
    </lineage>
</organism>
<keyword evidence="3" id="KW-1185">Reference proteome</keyword>